<proteinExistence type="predicted"/>
<feature type="region of interest" description="Disordered" evidence="1">
    <location>
        <begin position="799"/>
        <end position="868"/>
    </location>
</feature>
<feature type="compositionally biased region" description="Basic and acidic residues" evidence="1">
    <location>
        <begin position="277"/>
        <end position="300"/>
    </location>
</feature>
<organism evidence="2 3">
    <name type="scientific">Pichia inconspicua</name>
    <dbReference type="NCBI Taxonomy" id="52247"/>
    <lineage>
        <taxon>Eukaryota</taxon>
        <taxon>Fungi</taxon>
        <taxon>Dikarya</taxon>
        <taxon>Ascomycota</taxon>
        <taxon>Saccharomycotina</taxon>
        <taxon>Pichiomycetes</taxon>
        <taxon>Pichiales</taxon>
        <taxon>Pichiaceae</taxon>
        <taxon>Pichia</taxon>
    </lineage>
</organism>
<feature type="compositionally biased region" description="Polar residues" evidence="1">
    <location>
        <begin position="422"/>
        <end position="435"/>
    </location>
</feature>
<feature type="compositionally biased region" description="Polar residues" evidence="1">
    <location>
        <begin position="677"/>
        <end position="693"/>
    </location>
</feature>
<feature type="region of interest" description="Disordered" evidence="1">
    <location>
        <begin position="335"/>
        <end position="456"/>
    </location>
</feature>
<feature type="compositionally biased region" description="Basic and acidic residues" evidence="1">
    <location>
        <begin position="700"/>
        <end position="712"/>
    </location>
</feature>
<feature type="region of interest" description="Disordered" evidence="1">
    <location>
        <begin position="516"/>
        <end position="771"/>
    </location>
</feature>
<feature type="compositionally biased region" description="Basic and acidic residues" evidence="1">
    <location>
        <begin position="725"/>
        <end position="734"/>
    </location>
</feature>
<comment type="caution">
    <text evidence="2">The sequence shown here is derived from an EMBL/GenBank/DDBJ whole genome shotgun (WGS) entry which is preliminary data.</text>
</comment>
<dbReference type="OrthoDB" id="4095926at2759"/>
<feature type="region of interest" description="Disordered" evidence="1">
    <location>
        <begin position="245"/>
        <end position="304"/>
    </location>
</feature>
<feature type="region of interest" description="Disordered" evidence="1">
    <location>
        <begin position="468"/>
        <end position="503"/>
    </location>
</feature>
<feature type="compositionally biased region" description="Polar residues" evidence="1">
    <location>
        <begin position="355"/>
        <end position="370"/>
    </location>
</feature>
<feature type="compositionally biased region" description="Basic and acidic residues" evidence="1">
    <location>
        <begin position="859"/>
        <end position="868"/>
    </location>
</feature>
<feature type="compositionally biased region" description="Polar residues" evidence="1">
    <location>
        <begin position="474"/>
        <end position="487"/>
    </location>
</feature>
<dbReference type="AlphaFoldDB" id="A0A4T0X618"/>
<feature type="compositionally biased region" description="Polar residues" evidence="1">
    <location>
        <begin position="253"/>
        <end position="264"/>
    </location>
</feature>
<keyword evidence="3" id="KW-1185">Reference proteome</keyword>
<evidence type="ECO:0000313" key="2">
    <source>
        <dbReference type="EMBL" id="TID30755.1"/>
    </source>
</evidence>
<feature type="compositionally biased region" description="Basic and acidic residues" evidence="1">
    <location>
        <begin position="639"/>
        <end position="652"/>
    </location>
</feature>
<feature type="region of interest" description="Disordered" evidence="1">
    <location>
        <begin position="125"/>
        <end position="211"/>
    </location>
</feature>
<feature type="compositionally biased region" description="Polar residues" evidence="1">
    <location>
        <begin position="802"/>
        <end position="828"/>
    </location>
</feature>
<sequence length="868" mass="95045">MLERDLKNTHISDTGGNRGLKKPELPPQDVSAPRTLSDKIIDQSKNVLNYSSIPEGTHHGNQARYPYPDEETPGPSMGEIQKQSSNLDSNKGNTKYANYHYSSLVDPVVDDSKVRESEMKINQYAQQKKFEESQREVPENDSGSGGGGSSFLRRLSTGKKNKDGSKAGKDEDVNYETYYDENRDSYVSTPGRQSDVKTRHTGIQPGMDSTAAGNYKVETEGLGYGGYTSQDPKIVQKNVSTVYGGDNLEDSTPGLNRTELTNSGFREDVDDYDDYPEDIKQQQRDMKEKSTGNHQKHENENGGLLSTIGNYLGITSDNNEDDFYNDDVAGKDRITQKEPTDMPGGLVGGFDSNVDDNTGLQRKNVANTNTYKDDLNSRSGVVETMGVVGTSHGAGHGDGSGFSSKKLQSEREPFQSDLAHPSGSSPEKNYQNAQYHHQREELEHRGVLKDHQRRRSYDDEAADLKAAMAYSGGKSPTTTTRNTFGTHESQRTKANPIGEDSAKYNTSGGVLLASGGDFGKSKDASGGDLGKSKDVTTDLKTESAPYRLAQNPENKRYLQEKDSSELKSDKRLTDDKERATGNKIQGENGGKSYLTNAAEDRRTYGQSYTTDGIDSGIGYANAPTDKKSSNLDTSRNAKLSRDAGYEDFDKLAGGESTDPPQITEDGGYYAGTRTKMNKSLSGSDFNQAGTNEPKTFIRNSEGKVPRKERNTESEAFTSTGNDVDNINRQDHKTSDSSSSSGGLGSKIKKVLGVDKKKQQHEEHSSEVADPNVVFQKNDTVYATETGVNRAGTGTGAYHTTPVKGSNNAGNPQYDSTNVPRNFETSNRGDSFHRNEGYTLREGQEQTHATPNQGQHRRKSLVDTIKHAF</sequence>
<feature type="compositionally biased region" description="Polar residues" evidence="1">
    <location>
        <begin position="713"/>
        <end position="724"/>
    </location>
</feature>
<evidence type="ECO:0000256" key="1">
    <source>
        <dbReference type="SAM" id="MobiDB-lite"/>
    </source>
</evidence>
<accession>A0A4T0X618</accession>
<feature type="region of interest" description="Disordered" evidence="1">
    <location>
        <begin position="1"/>
        <end position="95"/>
    </location>
</feature>
<feature type="compositionally biased region" description="Basic and acidic residues" evidence="1">
    <location>
        <begin position="160"/>
        <end position="172"/>
    </location>
</feature>
<gene>
    <name evidence="2" type="ORF">CANINC_000671</name>
</gene>
<evidence type="ECO:0000313" key="3">
    <source>
        <dbReference type="Proteomes" id="UP000307173"/>
    </source>
</evidence>
<dbReference type="EMBL" id="SELW01000121">
    <property type="protein sequence ID" value="TID30755.1"/>
    <property type="molecule type" value="Genomic_DNA"/>
</dbReference>
<feature type="compositionally biased region" description="Basic and acidic residues" evidence="1">
    <location>
        <begin position="553"/>
        <end position="580"/>
    </location>
</feature>
<dbReference type="STRING" id="52247.A0A4T0X618"/>
<reference evidence="2 3" key="1">
    <citation type="journal article" date="2019" name="Front. Genet.">
        <title>Whole-Genome Sequencing of the Opportunistic Yeast Pathogen Candida inconspicua Uncovers Its Hybrid Origin.</title>
        <authorList>
            <person name="Mixao V."/>
            <person name="Hansen A.P."/>
            <person name="Saus E."/>
            <person name="Boekhout T."/>
            <person name="Lass-Florl C."/>
            <person name="Gabaldon T."/>
        </authorList>
    </citation>
    <scope>NUCLEOTIDE SEQUENCE [LARGE SCALE GENOMIC DNA]</scope>
    <source>
        <strain evidence="2 3">CBS 180</strain>
    </source>
</reference>
<feature type="compositionally biased region" description="Basic and acidic residues" evidence="1">
    <location>
        <begin position="128"/>
        <end position="138"/>
    </location>
</feature>
<protein>
    <submittedName>
        <fullName evidence="2">Uncharacterized protein</fullName>
    </submittedName>
</protein>
<feature type="compositionally biased region" description="Basic and acidic residues" evidence="1">
    <location>
        <begin position="519"/>
        <end position="541"/>
    </location>
</feature>
<feature type="compositionally biased region" description="Polar residues" evidence="1">
    <location>
        <begin position="81"/>
        <end position="95"/>
    </location>
</feature>
<feature type="compositionally biased region" description="Basic and acidic residues" evidence="1">
    <location>
        <begin position="437"/>
        <end position="456"/>
    </location>
</feature>
<feature type="compositionally biased region" description="Basic and acidic residues" evidence="1">
    <location>
        <begin position="1"/>
        <end position="10"/>
    </location>
</feature>
<feature type="compositionally biased region" description="Polar residues" evidence="1">
    <location>
        <begin position="43"/>
        <end position="54"/>
    </location>
</feature>
<dbReference type="Proteomes" id="UP000307173">
    <property type="component" value="Unassembled WGS sequence"/>
</dbReference>
<feature type="compositionally biased region" description="Basic and acidic residues" evidence="1">
    <location>
        <begin position="751"/>
        <end position="766"/>
    </location>
</feature>
<name>A0A4T0X618_9ASCO</name>